<dbReference type="EMBL" id="CP021422">
    <property type="protein sequence ID" value="ASB40547.1"/>
    <property type="molecule type" value="Genomic_DNA"/>
</dbReference>
<gene>
    <name evidence="7" type="ORF">ADH66_07670</name>
</gene>
<evidence type="ECO:0000256" key="2">
    <source>
        <dbReference type="ARBA" id="ARBA00022475"/>
    </source>
</evidence>
<organism evidence="7 8">
    <name type="scientific">Acutalibacter muris</name>
    <dbReference type="NCBI Taxonomy" id="1796620"/>
    <lineage>
        <taxon>Bacteria</taxon>
        <taxon>Bacillati</taxon>
        <taxon>Bacillota</taxon>
        <taxon>Clostridia</taxon>
        <taxon>Eubacteriales</taxon>
        <taxon>Acutalibacteraceae</taxon>
        <taxon>Acutalibacter</taxon>
    </lineage>
</organism>
<feature type="transmembrane region" description="Helical" evidence="6">
    <location>
        <begin position="174"/>
        <end position="198"/>
    </location>
</feature>
<feature type="transmembrane region" description="Helical" evidence="6">
    <location>
        <begin position="139"/>
        <end position="162"/>
    </location>
</feature>
<proteinExistence type="predicted"/>
<dbReference type="Pfam" id="PF01810">
    <property type="entry name" value="LysE"/>
    <property type="match status" value="1"/>
</dbReference>
<name>A0ABN5A165_9FIRM</name>
<evidence type="ECO:0000313" key="8">
    <source>
        <dbReference type="Proteomes" id="UP000196710"/>
    </source>
</evidence>
<feature type="transmembrane region" description="Helical" evidence="6">
    <location>
        <begin position="100"/>
        <end position="119"/>
    </location>
</feature>
<feature type="transmembrane region" description="Helical" evidence="6">
    <location>
        <begin position="32"/>
        <end position="53"/>
    </location>
</feature>
<keyword evidence="4 6" id="KW-1133">Transmembrane helix</keyword>
<evidence type="ECO:0000256" key="6">
    <source>
        <dbReference type="SAM" id="Phobius"/>
    </source>
</evidence>
<evidence type="ECO:0000256" key="4">
    <source>
        <dbReference type="ARBA" id="ARBA00022989"/>
    </source>
</evidence>
<accession>A0ABN5A165</accession>
<keyword evidence="5 6" id="KW-0472">Membrane</keyword>
<keyword evidence="8" id="KW-1185">Reference proteome</keyword>
<protein>
    <recommendedName>
        <fullName evidence="9">Lysine transporter LysE</fullName>
    </recommendedName>
</protein>
<evidence type="ECO:0000256" key="1">
    <source>
        <dbReference type="ARBA" id="ARBA00004651"/>
    </source>
</evidence>
<comment type="subcellular location">
    <subcellularLocation>
        <location evidence="1">Cell membrane</location>
        <topology evidence="1">Multi-pass membrane protein</topology>
    </subcellularLocation>
</comment>
<keyword evidence="2" id="KW-1003">Cell membrane</keyword>
<reference evidence="8" key="1">
    <citation type="submission" date="2017-05" db="EMBL/GenBank/DDBJ databases">
        <title>Improved OligoMM genomes.</title>
        <authorList>
            <person name="Garzetti D."/>
        </authorList>
    </citation>
    <scope>NUCLEOTIDE SEQUENCE [LARGE SCALE GENOMIC DNA]</scope>
    <source>
        <strain evidence="8">KB18</strain>
    </source>
</reference>
<keyword evidence="3 6" id="KW-0812">Transmembrane</keyword>
<dbReference type="PANTHER" id="PTHR30086:SF20">
    <property type="entry name" value="ARGININE EXPORTER PROTEIN ARGO-RELATED"/>
    <property type="match status" value="1"/>
</dbReference>
<feature type="transmembrane region" description="Helical" evidence="6">
    <location>
        <begin position="210"/>
        <end position="231"/>
    </location>
</feature>
<dbReference type="InterPro" id="IPR001123">
    <property type="entry name" value="LeuE-type"/>
</dbReference>
<sequence length="232" mass="24624">MCPVWIRSFGTIRTPMGRSSYSANAIVPDMGYLFRGILIGLLFGVPAGAVGAMTAQRAYSSGLRAGLLTGLGSSVADCIYACVGAFGLSLISDFLLAHQTIINLLGGALILTMGLGLLLKKNRADTPETPNGQRIKLFLSSFAVGITNPAAILTFLFTFSWFGLGGGMAPLDGFLLVTGVFTGTYIWWTALSAGVVAIKKRMKRYSLRTIEKCFGVVLLGFSLVVFARGFLS</sequence>
<dbReference type="PANTHER" id="PTHR30086">
    <property type="entry name" value="ARGININE EXPORTER PROTEIN ARGO"/>
    <property type="match status" value="1"/>
</dbReference>
<feature type="transmembrane region" description="Helical" evidence="6">
    <location>
        <begin position="65"/>
        <end position="88"/>
    </location>
</feature>
<dbReference type="Proteomes" id="UP000196710">
    <property type="component" value="Chromosome"/>
</dbReference>
<evidence type="ECO:0000256" key="3">
    <source>
        <dbReference type="ARBA" id="ARBA00022692"/>
    </source>
</evidence>
<evidence type="ECO:0000313" key="7">
    <source>
        <dbReference type="EMBL" id="ASB40547.1"/>
    </source>
</evidence>
<evidence type="ECO:0000256" key="5">
    <source>
        <dbReference type="ARBA" id="ARBA00023136"/>
    </source>
</evidence>
<evidence type="ECO:0008006" key="9">
    <source>
        <dbReference type="Google" id="ProtNLM"/>
    </source>
</evidence>